<dbReference type="InParanoid" id="A0A177CXV2"/>
<evidence type="ECO:0000313" key="2">
    <source>
        <dbReference type="Proteomes" id="UP000077069"/>
    </source>
</evidence>
<dbReference type="Proteomes" id="UP000077069">
    <property type="component" value="Unassembled WGS sequence"/>
</dbReference>
<protein>
    <recommendedName>
        <fullName evidence="3">P-loop containing nucleoside triphosphate hydrolase protein</fullName>
    </recommendedName>
</protein>
<evidence type="ECO:0000313" key="1">
    <source>
        <dbReference type="EMBL" id="OAG11539.1"/>
    </source>
</evidence>
<dbReference type="EMBL" id="KV441548">
    <property type="protein sequence ID" value="OAG11539.1"/>
    <property type="molecule type" value="Genomic_DNA"/>
</dbReference>
<dbReference type="Gene3D" id="3.40.50.300">
    <property type="entry name" value="P-loop containing nucleotide triphosphate hydrolases"/>
    <property type="match status" value="1"/>
</dbReference>
<dbReference type="GeneID" id="28765843"/>
<keyword evidence="2" id="KW-1185">Reference proteome</keyword>
<dbReference type="RefSeq" id="XP_018041904.1">
    <property type="nucleotide sequence ID" value="XM_018182357.1"/>
</dbReference>
<dbReference type="PANTHER" id="PTHR10285">
    <property type="entry name" value="URIDINE KINASE"/>
    <property type="match status" value="1"/>
</dbReference>
<dbReference type="InterPro" id="IPR027417">
    <property type="entry name" value="P-loop_NTPase"/>
</dbReference>
<organism evidence="1 2">
    <name type="scientific">Paraphaeosphaeria sporulosa</name>
    <dbReference type="NCBI Taxonomy" id="1460663"/>
    <lineage>
        <taxon>Eukaryota</taxon>
        <taxon>Fungi</taxon>
        <taxon>Dikarya</taxon>
        <taxon>Ascomycota</taxon>
        <taxon>Pezizomycotina</taxon>
        <taxon>Dothideomycetes</taxon>
        <taxon>Pleosporomycetidae</taxon>
        <taxon>Pleosporales</taxon>
        <taxon>Massarineae</taxon>
        <taxon>Didymosphaeriaceae</taxon>
        <taxon>Paraphaeosphaeria</taxon>
    </lineage>
</organism>
<sequence length="225" mass="25062">MRSSAGNIKAQSPLNTDTVPHVIPFILSRLEAHTKAHVPTSSPPPFFVGLNGVQGVGKSVLVSQLKKTLESEPYNLRTAVISLDNFYLTHEEQQRLAKANPTNPLLQHRGQPGTHELPLARNTFRALRERDAVKLPVYNKAAFSDQGDRCPEAEWIPVNQEPSSIVRVVLFEGWSVGFRAFAPQRLGEKYEHAVSALRSAPDEYEGRLAHNTLRSLTTVNEALRR</sequence>
<name>A0A177CXV2_9PLEO</name>
<reference evidence="1 2" key="1">
    <citation type="submission" date="2016-05" db="EMBL/GenBank/DDBJ databases">
        <title>Comparative analysis of secretome profiles of manganese(II)-oxidizing ascomycete fungi.</title>
        <authorList>
            <consortium name="DOE Joint Genome Institute"/>
            <person name="Zeiner C.A."/>
            <person name="Purvine S.O."/>
            <person name="Zink E.M."/>
            <person name="Wu S."/>
            <person name="Pasa-Tolic L."/>
            <person name="Chaput D.L."/>
            <person name="Haridas S."/>
            <person name="Grigoriev I.V."/>
            <person name="Santelli C.M."/>
            <person name="Hansel C.M."/>
        </authorList>
    </citation>
    <scope>NUCLEOTIDE SEQUENCE [LARGE SCALE GENOMIC DNA]</scope>
    <source>
        <strain evidence="1 2">AP3s5-JAC2a</strain>
    </source>
</reference>
<dbReference type="AlphaFoldDB" id="A0A177CXV2"/>
<dbReference type="SUPFAM" id="SSF52540">
    <property type="entry name" value="P-loop containing nucleoside triphosphate hydrolases"/>
    <property type="match status" value="1"/>
</dbReference>
<gene>
    <name evidence="1" type="ORF">CC84DRAFT_1211198</name>
</gene>
<dbReference type="STRING" id="1460663.A0A177CXV2"/>
<accession>A0A177CXV2</accession>
<dbReference type="OrthoDB" id="347435at2759"/>
<proteinExistence type="predicted"/>
<evidence type="ECO:0008006" key="3">
    <source>
        <dbReference type="Google" id="ProtNLM"/>
    </source>
</evidence>